<evidence type="ECO:0000256" key="1">
    <source>
        <dbReference type="ARBA" id="ARBA00004141"/>
    </source>
</evidence>
<accession>W3XJS9</accession>
<evidence type="ECO:0000256" key="2">
    <source>
        <dbReference type="ARBA" id="ARBA00008066"/>
    </source>
</evidence>
<evidence type="ECO:0000256" key="6">
    <source>
        <dbReference type="SAM" id="Phobius"/>
    </source>
</evidence>
<dbReference type="OMA" id="WIVWIAC"/>
<dbReference type="GO" id="GO:0016020">
    <property type="term" value="C:membrane"/>
    <property type="evidence" value="ECO:0007669"/>
    <property type="project" value="UniProtKB-SubCell"/>
</dbReference>
<dbReference type="GeneID" id="19265115"/>
<comment type="similarity">
    <text evidence="2">Belongs to the amino acid/polyamine transporter 2 family.</text>
</comment>
<evidence type="ECO:0000259" key="7">
    <source>
        <dbReference type="Pfam" id="PF01490"/>
    </source>
</evidence>
<feature type="transmembrane region" description="Helical" evidence="6">
    <location>
        <begin position="165"/>
        <end position="187"/>
    </location>
</feature>
<feature type="transmembrane region" description="Helical" evidence="6">
    <location>
        <begin position="435"/>
        <end position="457"/>
    </location>
</feature>
<evidence type="ECO:0000313" key="9">
    <source>
        <dbReference type="Proteomes" id="UP000030651"/>
    </source>
</evidence>
<dbReference type="PANTHER" id="PTHR22950">
    <property type="entry name" value="AMINO ACID TRANSPORTER"/>
    <property type="match status" value="1"/>
</dbReference>
<feature type="domain" description="Amino acid transporter transmembrane" evidence="7">
    <location>
        <begin position="46"/>
        <end position="449"/>
    </location>
</feature>
<evidence type="ECO:0000256" key="3">
    <source>
        <dbReference type="ARBA" id="ARBA00022692"/>
    </source>
</evidence>
<sequence length="480" mass="51752">MDIEKGKEKCKTSVPSGSSSPVIVGDVIETEAEVFGGGEGAVNFRNVGWIRAAMFMLKMTFATGVLSLPSALNDLGAVPGAIFILFWGLVNMYMAVIQGEFKLLHPSLHTVADGAEIAALQLSSGSKKWALVSKEITEFLYLVSWILCTGLSILGLSIALNAVTHHGTCTVLFAFVSYIVVSTIGSIRKIEKTAWITWVGFISIVVAILVVLIATAIRDRPASAPATGDYDLGFSAFPSSSVTFASAWSASLIIYASSANTSGYVPVISEMRQPRHYFRSVYVTMTWIIVSYMVIGMVMYRYAGQWLATPALGSAGPTIKIVSYAISIPGLIAGGMICVHISGKSVFVRVLRGSRHLTANTWQHWTVWLASTYGTGLIGWLICEAIPFYGSLVSLIGSLGFGPLGICLPAIMWFCMHPQYRAGTLRMKVMWWLHVAIFVMGLFVTIGGTFANVVVIIEQFREGAVSGVFQCADNSNTVDG</sequence>
<gene>
    <name evidence="8" type="ORF">PFICI_00102</name>
</gene>
<dbReference type="RefSeq" id="XP_007826874.1">
    <property type="nucleotide sequence ID" value="XM_007828683.1"/>
</dbReference>
<dbReference type="HOGENOM" id="CLU_027816_3_1_1"/>
<keyword evidence="4 6" id="KW-1133">Transmembrane helix</keyword>
<feature type="transmembrane region" description="Helical" evidence="6">
    <location>
        <begin position="362"/>
        <end position="382"/>
    </location>
</feature>
<dbReference type="eggNOG" id="ENOG502RX9H">
    <property type="taxonomic scope" value="Eukaryota"/>
</dbReference>
<proteinExistence type="inferred from homology"/>
<feature type="transmembrane region" description="Helical" evidence="6">
    <location>
        <begin position="388"/>
        <end position="414"/>
    </location>
</feature>
<name>W3XJS9_PESFW</name>
<feature type="transmembrane region" description="Helical" evidence="6">
    <location>
        <begin position="139"/>
        <end position="159"/>
    </location>
</feature>
<dbReference type="Proteomes" id="UP000030651">
    <property type="component" value="Unassembled WGS sequence"/>
</dbReference>
<feature type="transmembrane region" description="Helical" evidence="6">
    <location>
        <begin position="321"/>
        <end position="341"/>
    </location>
</feature>
<feature type="transmembrane region" description="Helical" evidence="6">
    <location>
        <begin position="277"/>
        <end position="301"/>
    </location>
</feature>
<protein>
    <recommendedName>
        <fullName evidence="7">Amino acid transporter transmembrane domain-containing protein</fullName>
    </recommendedName>
</protein>
<keyword evidence="9" id="KW-1185">Reference proteome</keyword>
<organism evidence="8 9">
    <name type="scientific">Pestalotiopsis fici (strain W106-1 / CGMCC3.15140)</name>
    <dbReference type="NCBI Taxonomy" id="1229662"/>
    <lineage>
        <taxon>Eukaryota</taxon>
        <taxon>Fungi</taxon>
        <taxon>Dikarya</taxon>
        <taxon>Ascomycota</taxon>
        <taxon>Pezizomycotina</taxon>
        <taxon>Sordariomycetes</taxon>
        <taxon>Xylariomycetidae</taxon>
        <taxon>Amphisphaeriales</taxon>
        <taxon>Sporocadaceae</taxon>
        <taxon>Pestalotiopsis</taxon>
    </lineage>
</organism>
<dbReference type="EMBL" id="KI912109">
    <property type="protein sequence ID" value="ETS86274.1"/>
    <property type="molecule type" value="Genomic_DNA"/>
</dbReference>
<dbReference type="InParanoid" id="W3XJS9"/>
<feature type="transmembrane region" description="Helical" evidence="6">
    <location>
        <begin position="194"/>
        <end position="217"/>
    </location>
</feature>
<feature type="transmembrane region" description="Helical" evidence="6">
    <location>
        <begin position="237"/>
        <end position="256"/>
    </location>
</feature>
<dbReference type="Pfam" id="PF01490">
    <property type="entry name" value="Aa_trans"/>
    <property type="match status" value="1"/>
</dbReference>
<evidence type="ECO:0000256" key="4">
    <source>
        <dbReference type="ARBA" id="ARBA00022989"/>
    </source>
</evidence>
<comment type="subcellular location">
    <subcellularLocation>
        <location evidence="1">Membrane</location>
        <topology evidence="1">Multi-pass membrane protein</topology>
    </subcellularLocation>
</comment>
<keyword evidence="3 6" id="KW-0812">Transmembrane</keyword>
<feature type="transmembrane region" description="Helical" evidence="6">
    <location>
        <begin position="78"/>
        <end position="97"/>
    </location>
</feature>
<dbReference type="PANTHER" id="PTHR22950:SF697">
    <property type="entry name" value="AMINO ACID TRANSPORTER (EUROFUNG)"/>
    <property type="match status" value="1"/>
</dbReference>
<dbReference type="OrthoDB" id="40134at2759"/>
<dbReference type="InterPro" id="IPR013057">
    <property type="entry name" value="AA_transpt_TM"/>
</dbReference>
<dbReference type="GO" id="GO:0015179">
    <property type="term" value="F:L-amino acid transmembrane transporter activity"/>
    <property type="evidence" value="ECO:0007669"/>
    <property type="project" value="TreeGrafter"/>
</dbReference>
<reference evidence="9" key="1">
    <citation type="journal article" date="2015" name="BMC Genomics">
        <title>Genomic and transcriptomic analysis of the endophytic fungus Pestalotiopsis fici reveals its lifestyle and high potential for synthesis of natural products.</title>
        <authorList>
            <person name="Wang X."/>
            <person name="Zhang X."/>
            <person name="Liu L."/>
            <person name="Xiang M."/>
            <person name="Wang W."/>
            <person name="Sun X."/>
            <person name="Che Y."/>
            <person name="Guo L."/>
            <person name="Liu G."/>
            <person name="Guo L."/>
            <person name="Wang C."/>
            <person name="Yin W.B."/>
            <person name="Stadler M."/>
            <person name="Zhang X."/>
            <person name="Liu X."/>
        </authorList>
    </citation>
    <scope>NUCLEOTIDE SEQUENCE [LARGE SCALE GENOMIC DNA]</scope>
    <source>
        <strain evidence="9">W106-1 / CGMCC3.15140</strain>
    </source>
</reference>
<evidence type="ECO:0000256" key="5">
    <source>
        <dbReference type="ARBA" id="ARBA00023136"/>
    </source>
</evidence>
<evidence type="ECO:0000313" key="8">
    <source>
        <dbReference type="EMBL" id="ETS86274.1"/>
    </source>
</evidence>
<dbReference type="KEGG" id="pfy:PFICI_00102"/>
<dbReference type="AlphaFoldDB" id="W3XJS9"/>
<keyword evidence="5 6" id="KW-0472">Membrane</keyword>
<feature type="transmembrane region" description="Helical" evidence="6">
    <location>
        <begin position="55"/>
        <end position="72"/>
    </location>
</feature>